<dbReference type="PRINTS" id="PR00081">
    <property type="entry name" value="GDHRDH"/>
</dbReference>
<evidence type="ECO:0000256" key="3">
    <source>
        <dbReference type="RuleBase" id="RU000363"/>
    </source>
</evidence>
<dbReference type="GO" id="GO:0016020">
    <property type="term" value="C:membrane"/>
    <property type="evidence" value="ECO:0007669"/>
    <property type="project" value="TreeGrafter"/>
</dbReference>
<dbReference type="PRINTS" id="PR00080">
    <property type="entry name" value="SDRFAMILY"/>
</dbReference>
<dbReference type="SUPFAM" id="SSF51735">
    <property type="entry name" value="NAD(P)-binding Rossmann-fold domains"/>
    <property type="match status" value="1"/>
</dbReference>
<dbReference type="Gene3D" id="3.40.50.720">
    <property type="entry name" value="NAD(P)-binding Rossmann-like Domain"/>
    <property type="match status" value="1"/>
</dbReference>
<dbReference type="NCBIfam" id="NF006123">
    <property type="entry name" value="PRK08267.1"/>
    <property type="match status" value="1"/>
</dbReference>
<name>A0A345UKC5_9BACT</name>
<keyword evidence="2" id="KW-0560">Oxidoreductase</keyword>
<dbReference type="OrthoDB" id="9786056at2"/>
<evidence type="ECO:0000313" key="5">
    <source>
        <dbReference type="Proteomes" id="UP000254808"/>
    </source>
</evidence>
<evidence type="ECO:0000313" key="4">
    <source>
        <dbReference type="EMBL" id="AXJ00927.1"/>
    </source>
</evidence>
<accession>A0A345UKC5</accession>
<gene>
    <name evidence="4" type="ORF">CYPRO_1676</name>
</gene>
<dbReference type="Proteomes" id="UP000254808">
    <property type="component" value="Chromosome"/>
</dbReference>
<dbReference type="PROSITE" id="PS00061">
    <property type="entry name" value="ADH_SHORT"/>
    <property type="match status" value="1"/>
</dbReference>
<dbReference type="InterPro" id="IPR020904">
    <property type="entry name" value="Sc_DH/Rdtase_CS"/>
</dbReference>
<evidence type="ECO:0000256" key="2">
    <source>
        <dbReference type="ARBA" id="ARBA00023002"/>
    </source>
</evidence>
<dbReference type="InterPro" id="IPR002347">
    <property type="entry name" value="SDR_fam"/>
</dbReference>
<dbReference type="EMBL" id="CP027806">
    <property type="protein sequence ID" value="AXJ00927.1"/>
    <property type="molecule type" value="Genomic_DNA"/>
</dbReference>
<dbReference type="PANTHER" id="PTHR44196">
    <property type="entry name" value="DEHYDROGENASE/REDUCTASE SDR FAMILY MEMBER 7B"/>
    <property type="match status" value="1"/>
</dbReference>
<reference evidence="4 5" key="1">
    <citation type="submission" date="2018-03" db="EMBL/GenBank/DDBJ databases">
        <title>Phenotypic and genomic properties of Cyclonatronum proteinivorum gen. nov., sp. nov., a haloalkaliphilic bacteroidete from soda lakes possessing Na+-translocating rhodopsin.</title>
        <authorList>
            <person name="Toshchakov S.V."/>
            <person name="Korzhenkov A."/>
            <person name="Samarov N.I."/>
            <person name="Kublanov I.V."/>
            <person name="Muntyan M.S."/>
            <person name="Sorokin D.Y."/>
        </authorList>
    </citation>
    <scope>NUCLEOTIDE SEQUENCE [LARGE SCALE GENOMIC DNA]</scope>
    <source>
        <strain evidence="4 5">Omega</strain>
    </source>
</reference>
<comment type="similarity">
    <text evidence="1 3">Belongs to the short-chain dehydrogenases/reductases (SDR) family.</text>
</comment>
<sequence>MKKSIFITGAASGIGRETALLFAKRGWFVGLFDLNENGLKAVAEEVGTDNCCYAKLDVTNPESYANAVAVFSKASGGAMNVLFNCAGIMYMGSIKDVTLEQQLRTMRINVEGIVIGVYAAMPLLKKAENPVILSMSSASALYGVPDLAVYSASKFAVRGLTEALHIELEREGIHVTDIMPLYVNTNMISSQQHKAGTLNIFGANLRPLQIAEVAWKACHQKKIHWVPTFKLKTLRTLSRLFPFVEKPVMKFLSK</sequence>
<dbReference type="AlphaFoldDB" id="A0A345UKC5"/>
<protein>
    <submittedName>
        <fullName evidence="4">Short-chain dehydrogenase</fullName>
    </submittedName>
</protein>
<dbReference type="PANTHER" id="PTHR44196:SF3">
    <property type="entry name" value="SHORT CHAIN DEHYDROGENASE FAMILY PROTEIN"/>
    <property type="match status" value="1"/>
</dbReference>
<proteinExistence type="inferred from homology"/>
<dbReference type="GO" id="GO:0016491">
    <property type="term" value="F:oxidoreductase activity"/>
    <property type="evidence" value="ECO:0007669"/>
    <property type="project" value="UniProtKB-KW"/>
</dbReference>
<organism evidence="4 5">
    <name type="scientific">Cyclonatronum proteinivorum</name>
    <dbReference type="NCBI Taxonomy" id="1457365"/>
    <lineage>
        <taxon>Bacteria</taxon>
        <taxon>Pseudomonadati</taxon>
        <taxon>Balneolota</taxon>
        <taxon>Balneolia</taxon>
        <taxon>Balneolales</taxon>
        <taxon>Cyclonatronaceae</taxon>
        <taxon>Cyclonatronum</taxon>
    </lineage>
</organism>
<dbReference type="InterPro" id="IPR036291">
    <property type="entry name" value="NAD(P)-bd_dom_sf"/>
</dbReference>
<dbReference type="Pfam" id="PF00106">
    <property type="entry name" value="adh_short"/>
    <property type="match status" value="1"/>
</dbReference>
<dbReference type="RefSeq" id="WP_114984174.1">
    <property type="nucleotide sequence ID" value="NZ_CP027806.1"/>
</dbReference>
<evidence type="ECO:0000256" key="1">
    <source>
        <dbReference type="ARBA" id="ARBA00006484"/>
    </source>
</evidence>
<dbReference type="KEGG" id="cprv:CYPRO_1676"/>
<keyword evidence="5" id="KW-1185">Reference proteome</keyword>